<feature type="compositionally biased region" description="Basic residues" evidence="1">
    <location>
        <begin position="1"/>
        <end position="14"/>
    </location>
</feature>
<dbReference type="AlphaFoldDB" id="A0A814QFJ6"/>
<feature type="region of interest" description="Disordered" evidence="1">
    <location>
        <begin position="85"/>
        <end position="104"/>
    </location>
</feature>
<dbReference type="Proteomes" id="UP000663882">
    <property type="component" value="Unassembled WGS sequence"/>
</dbReference>
<dbReference type="OrthoDB" id="5969023at2759"/>
<evidence type="ECO:0000313" key="3">
    <source>
        <dbReference type="Proteomes" id="UP000663882"/>
    </source>
</evidence>
<accession>A0A814QFJ6</accession>
<feature type="compositionally biased region" description="Polar residues" evidence="1">
    <location>
        <begin position="90"/>
        <end position="104"/>
    </location>
</feature>
<evidence type="ECO:0000313" key="2">
    <source>
        <dbReference type="EMBL" id="CAF1118636.1"/>
    </source>
</evidence>
<gene>
    <name evidence="2" type="ORF">RFH988_LOCUS20232</name>
</gene>
<sequence>MAQVRRSRRHRSPPPRKIPPLPRPIPIQLPTRNSDRSITQITTPVLEINVSYNQQHNPANDLTASSNNFDQSLLSINSSSIQFQIDDKQASSSENNPPLQNNNTQSEESMILLTINDDIDGLLDKKHLPDFARFQFHIPLLPQQMDNNVEDNIHKLRLRLIDSELNHQRRSTDEYIKRTQKTFSLSSPTPAEYYINNVRPPSVLVRQQVLPKILSRQTSLSILSVATSSSSSHLSRDRIGIENDLQNNSDIERDLEILRIEESLNKQQHHRPNQQPLTISNYSYDPRLHLQSVHEKQLYLTSNMDDLIDSMARRHLAYRRLDAAIDRQRRTTNGYHGPYIESPNTSRITYRSPHRNDHLLYTNQIEHDINRINPNSFNQRLQSRIEYYNRIQPDPDSLVIDDSIHTNSYAKLPPISPGYDSNHLSTPLTSNFYETQHDSHIHQRTLPLSLSEHSIELPSDIFLTTKPDAVNSSQHNLQIHKIRPRSISKDIIDRSNVENEMRLATRQCNRYRKNSQNDHHDFLVESSIQEKMKSKYRRNLFKKTAIGILFIIRLKHQSIKKHSKELNYRSHQSSNALIHKIRLQEIIVALHRFYLEPNGLIHKALIHAINNSISLENGLNRSSKNYLEAIQIIGNTLQIVISKIIEFMPKDGVLSTEKDSAVSALIQDGNPFPENHFWQCERELLDFDHSKVINITKQRARLLLIGSFIFRALITTLLLKSIKYRLTLGHVTSNQSINLKVLASVMLYIGRRAVGTKAHILALPHEWQLSLYTDRDIEAIIQHSEINSIINTCEQSLRMWSEEYIRRIDANFGKELRM</sequence>
<reference evidence="2" key="1">
    <citation type="submission" date="2021-02" db="EMBL/GenBank/DDBJ databases">
        <authorList>
            <person name="Nowell W R."/>
        </authorList>
    </citation>
    <scope>NUCLEOTIDE SEQUENCE</scope>
</reference>
<comment type="caution">
    <text evidence="2">The sequence shown here is derived from an EMBL/GenBank/DDBJ whole genome shotgun (WGS) entry which is preliminary data.</text>
</comment>
<organism evidence="2 3">
    <name type="scientific">Rotaria sordida</name>
    <dbReference type="NCBI Taxonomy" id="392033"/>
    <lineage>
        <taxon>Eukaryota</taxon>
        <taxon>Metazoa</taxon>
        <taxon>Spiralia</taxon>
        <taxon>Gnathifera</taxon>
        <taxon>Rotifera</taxon>
        <taxon>Eurotatoria</taxon>
        <taxon>Bdelloidea</taxon>
        <taxon>Philodinida</taxon>
        <taxon>Philodinidae</taxon>
        <taxon>Rotaria</taxon>
    </lineage>
</organism>
<feature type="region of interest" description="Disordered" evidence="1">
    <location>
        <begin position="1"/>
        <end position="38"/>
    </location>
</feature>
<protein>
    <submittedName>
        <fullName evidence="2">Uncharacterized protein</fullName>
    </submittedName>
</protein>
<proteinExistence type="predicted"/>
<evidence type="ECO:0000256" key="1">
    <source>
        <dbReference type="SAM" id="MobiDB-lite"/>
    </source>
</evidence>
<dbReference type="EMBL" id="CAJNOO010001229">
    <property type="protein sequence ID" value="CAF1118636.1"/>
    <property type="molecule type" value="Genomic_DNA"/>
</dbReference>
<feature type="compositionally biased region" description="Pro residues" evidence="1">
    <location>
        <begin position="15"/>
        <end position="27"/>
    </location>
</feature>
<name>A0A814QFJ6_9BILA</name>